<sequence>MIDSNRSNGTEQVGPECFFRPAPSGDCRNYFDESFLGHVISVGSVAQQSSGKPMCRAMVSVIERFDGRGMSFADGPNEI</sequence>
<accession>A0ABW8MZL1</accession>
<name>A0ABW8MZL1_9MICC</name>
<protein>
    <submittedName>
        <fullName evidence="1">Uncharacterized protein</fullName>
    </submittedName>
</protein>
<keyword evidence="2" id="KW-1185">Reference proteome</keyword>
<proteinExistence type="predicted"/>
<dbReference type="EMBL" id="JBIYEW010000002">
    <property type="protein sequence ID" value="MFK4637169.1"/>
    <property type="molecule type" value="Genomic_DNA"/>
</dbReference>
<evidence type="ECO:0000313" key="2">
    <source>
        <dbReference type="Proteomes" id="UP001620520"/>
    </source>
</evidence>
<evidence type="ECO:0000313" key="1">
    <source>
        <dbReference type="EMBL" id="MFK4637169.1"/>
    </source>
</evidence>
<gene>
    <name evidence="1" type="ORF">ABIA52_000058</name>
</gene>
<organism evidence="1 2">
    <name type="scientific">Paenarthrobacter histidinolovorans</name>
    <dbReference type="NCBI Taxonomy" id="43664"/>
    <lineage>
        <taxon>Bacteria</taxon>
        <taxon>Bacillati</taxon>
        <taxon>Actinomycetota</taxon>
        <taxon>Actinomycetes</taxon>
        <taxon>Micrococcales</taxon>
        <taxon>Micrococcaceae</taxon>
        <taxon>Paenarthrobacter</taxon>
    </lineage>
</organism>
<reference evidence="1 2" key="1">
    <citation type="submission" date="2024-10" db="EMBL/GenBank/DDBJ databases">
        <title>Novel secondary metabolite-producing bacteria for plant disease control.</title>
        <authorList>
            <person name="Chevrette M."/>
        </authorList>
    </citation>
    <scope>NUCLEOTIDE SEQUENCE [LARGE SCALE GENOMIC DNA]</scope>
    <source>
        <strain evidence="1 2">J30 TE3557</strain>
    </source>
</reference>
<comment type="caution">
    <text evidence="1">The sequence shown here is derived from an EMBL/GenBank/DDBJ whole genome shotgun (WGS) entry which is preliminary data.</text>
</comment>
<dbReference type="Proteomes" id="UP001620520">
    <property type="component" value="Unassembled WGS sequence"/>
</dbReference>